<dbReference type="GeneID" id="105269379"/>
<evidence type="ECO:0000256" key="1">
    <source>
        <dbReference type="SAM" id="SignalP"/>
    </source>
</evidence>
<evidence type="ECO:0000313" key="3">
    <source>
        <dbReference type="Proteomes" id="UP000694866"/>
    </source>
</evidence>
<dbReference type="AlphaFoldDB" id="A0A0C9QP06"/>
<dbReference type="KEGG" id="fas:105269379"/>
<dbReference type="Proteomes" id="UP000694866">
    <property type="component" value="Unplaced"/>
</dbReference>
<dbReference type="OrthoDB" id="6430009at2759"/>
<feature type="signal peptide" evidence="1">
    <location>
        <begin position="1"/>
        <end position="22"/>
    </location>
</feature>
<feature type="chain" id="PRO_5044541496" evidence="1">
    <location>
        <begin position="23"/>
        <end position="175"/>
    </location>
</feature>
<organism evidence="2">
    <name type="scientific">Fopius arisanus</name>
    <dbReference type="NCBI Taxonomy" id="64838"/>
    <lineage>
        <taxon>Eukaryota</taxon>
        <taxon>Metazoa</taxon>
        <taxon>Ecdysozoa</taxon>
        <taxon>Arthropoda</taxon>
        <taxon>Hexapoda</taxon>
        <taxon>Insecta</taxon>
        <taxon>Pterygota</taxon>
        <taxon>Neoptera</taxon>
        <taxon>Endopterygota</taxon>
        <taxon>Hymenoptera</taxon>
        <taxon>Apocrita</taxon>
        <taxon>Ichneumonoidea</taxon>
        <taxon>Braconidae</taxon>
        <taxon>Opiinae</taxon>
        <taxon>Fopius</taxon>
    </lineage>
</organism>
<proteinExistence type="predicted"/>
<dbReference type="EMBL" id="GBYB01005284">
    <property type="protein sequence ID" value="JAG75051.1"/>
    <property type="molecule type" value="Transcribed_RNA"/>
</dbReference>
<accession>A0A0C9QP06</accession>
<reference evidence="2" key="1">
    <citation type="submission" date="2015-01" db="EMBL/GenBank/DDBJ databases">
        <title>Transcriptome Assembly of Fopius arisanus.</title>
        <authorList>
            <person name="Geib S."/>
        </authorList>
    </citation>
    <scope>NUCLEOTIDE SEQUENCE</scope>
</reference>
<accession>A0A9R1U5H9</accession>
<evidence type="ECO:0000313" key="2">
    <source>
        <dbReference type="EMBL" id="JAG75051.1"/>
    </source>
</evidence>
<keyword evidence="1" id="KW-0732">Signal</keyword>
<gene>
    <name evidence="2" type="primary">COL6A5</name>
    <name evidence="4" type="synonym">LOC105269379</name>
    <name evidence="2" type="ORF">g.57072</name>
</gene>
<reference evidence="4" key="2">
    <citation type="submission" date="2025-04" db="UniProtKB">
        <authorList>
            <consortium name="RefSeq"/>
        </authorList>
    </citation>
    <scope>IDENTIFICATION</scope>
    <source>
        <strain evidence="4">USDA-PBARC FA_bdor</strain>
        <tissue evidence="4">Whole organism</tissue>
    </source>
</reference>
<sequence length="175" mass="20027">MKDHPRFTVLIFLVFATSFNRGERISDLIAKFNERRAAGILAQPRIGRNAGMGSFGRADGAAGLVQYPRVGRSGPPTADDIKYPEFDGEVKNHRQLLDSVGDINDQKNFDEELRRRLGNGIWVESPKYGERRNLQRTQCENQMNSAGIFIVTPKDYQKIERQLLQYYPRLSDHSR</sequence>
<keyword evidence="3" id="KW-1185">Reference proteome</keyword>
<protein>
    <submittedName>
        <fullName evidence="2">COL6A5 protein</fullName>
    </submittedName>
</protein>
<dbReference type="RefSeq" id="XP_011307857.1">
    <property type="nucleotide sequence ID" value="XM_011309555.1"/>
</dbReference>
<evidence type="ECO:0000313" key="4">
    <source>
        <dbReference type="RefSeq" id="XP_011307857.1"/>
    </source>
</evidence>
<name>A0A0C9QP06_9HYME</name>